<gene>
    <name evidence="6" type="ORF">FOMPIDRAFT_1023451</name>
</gene>
<feature type="transmembrane region" description="Helical" evidence="4">
    <location>
        <begin position="143"/>
        <end position="162"/>
    </location>
</feature>
<evidence type="ECO:0000256" key="2">
    <source>
        <dbReference type="ARBA" id="ARBA00006727"/>
    </source>
</evidence>
<dbReference type="Gene3D" id="1.20.1250.20">
    <property type="entry name" value="MFS general substrate transporter like domains"/>
    <property type="match status" value="2"/>
</dbReference>
<feature type="transmembrane region" description="Helical" evidence="4">
    <location>
        <begin position="168"/>
        <end position="190"/>
    </location>
</feature>
<dbReference type="Pfam" id="PF07690">
    <property type="entry name" value="MFS_1"/>
    <property type="match status" value="1"/>
</dbReference>
<dbReference type="InterPro" id="IPR011701">
    <property type="entry name" value="MFS"/>
</dbReference>
<accession>S8ED63</accession>
<dbReference type="AlphaFoldDB" id="S8ED63"/>
<feature type="transmembrane region" description="Helical" evidence="4">
    <location>
        <begin position="117"/>
        <end position="136"/>
    </location>
</feature>
<dbReference type="InterPro" id="IPR036259">
    <property type="entry name" value="MFS_trans_sf"/>
</dbReference>
<evidence type="ECO:0000256" key="3">
    <source>
        <dbReference type="SAM" id="MobiDB-lite"/>
    </source>
</evidence>
<feature type="transmembrane region" description="Helical" evidence="4">
    <location>
        <begin position="76"/>
        <end position="97"/>
    </location>
</feature>
<dbReference type="InParanoid" id="S8ED63"/>
<dbReference type="PROSITE" id="PS50850">
    <property type="entry name" value="MFS"/>
    <property type="match status" value="1"/>
</dbReference>
<dbReference type="InterPro" id="IPR020846">
    <property type="entry name" value="MFS_dom"/>
</dbReference>
<dbReference type="InterPro" id="IPR050327">
    <property type="entry name" value="Proton-linked_MCT"/>
</dbReference>
<evidence type="ECO:0000259" key="5">
    <source>
        <dbReference type="PROSITE" id="PS50850"/>
    </source>
</evidence>
<evidence type="ECO:0000256" key="4">
    <source>
        <dbReference type="SAM" id="Phobius"/>
    </source>
</evidence>
<dbReference type="OrthoDB" id="6509908at2759"/>
<feature type="compositionally biased region" description="Acidic residues" evidence="3">
    <location>
        <begin position="51"/>
        <end position="63"/>
    </location>
</feature>
<feature type="transmembrane region" description="Helical" evidence="4">
    <location>
        <begin position="342"/>
        <end position="362"/>
    </location>
</feature>
<dbReference type="GO" id="GO:0016020">
    <property type="term" value="C:membrane"/>
    <property type="evidence" value="ECO:0007669"/>
    <property type="project" value="UniProtKB-SubCell"/>
</dbReference>
<feature type="transmembrane region" description="Helical" evidence="4">
    <location>
        <begin position="368"/>
        <end position="391"/>
    </location>
</feature>
<dbReference type="PANTHER" id="PTHR11360:SF234">
    <property type="entry name" value="MFS-TYPE TRANSPORTER DBAD-RELATED"/>
    <property type="match status" value="1"/>
</dbReference>
<dbReference type="GO" id="GO:0022857">
    <property type="term" value="F:transmembrane transporter activity"/>
    <property type="evidence" value="ECO:0007669"/>
    <property type="project" value="InterPro"/>
</dbReference>
<dbReference type="EMBL" id="KE504144">
    <property type="protein sequence ID" value="EPT01154.1"/>
    <property type="molecule type" value="Genomic_DNA"/>
</dbReference>
<dbReference type="HOGENOM" id="CLU_001265_1_1_1"/>
<feature type="compositionally biased region" description="Low complexity" evidence="3">
    <location>
        <begin position="24"/>
        <end position="40"/>
    </location>
</feature>
<feature type="transmembrane region" description="Helical" evidence="4">
    <location>
        <begin position="279"/>
        <end position="302"/>
    </location>
</feature>
<keyword evidence="4" id="KW-0472">Membrane</keyword>
<feature type="transmembrane region" description="Helical" evidence="4">
    <location>
        <begin position="202"/>
        <end position="223"/>
    </location>
</feature>
<feature type="transmembrane region" description="Helical" evidence="4">
    <location>
        <begin position="403"/>
        <end position="424"/>
    </location>
</feature>
<reference evidence="6 7" key="1">
    <citation type="journal article" date="2012" name="Science">
        <title>The Paleozoic origin of enzymatic lignin decomposition reconstructed from 31 fungal genomes.</title>
        <authorList>
            <person name="Floudas D."/>
            <person name="Binder M."/>
            <person name="Riley R."/>
            <person name="Barry K."/>
            <person name="Blanchette R.A."/>
            <person name="Henrissat B."/>
            <person name="Martinez A.T."/>
            <person name="Otillar R."/>
            <person name="Spatafora J.W."/>
            <person name="Yadav J.S."/>
            <person name="Aerts A."/>
            <person name="Benoit I."/>
            <person name="Boyd A."/>
            <person name="Carlson A."/>
            <person name="Copeland A."/>
            <person name="Coutinho P.M."/>
            <person name="de Vries R.P."/>
            <person name="Ferreira P."/>
            <person name="Findley K."/>
            <person name="Foster B."/>
            <person name="Gaskell J."/>
            <person name="Glotzer D."/>
            <person name="Gorecki P."/>
            <person name="Heitman J."/>
            <person name="Hesse C."/>
            <person name="Hori C."/>
            <person name="Igarashi K."/>
            <person name="Jurgens J.A."/>
            <person name="Kallen N."/>
            <person name="Kersten P."/>
            <person name="Kohler A."/>
            <person name="Kuees U."/>
            <person name="Kumar T.K.A."/>
            <person name="Kuo A."/>
            <person name="LaButti K."/>
            <person name="Larrondo L.F."/>
            <person name="Lindquist E."/>
            <person name="Ling A."/>
            <person name="Lombard V."/>
            <person name="Lucas S."/>
            <person name="Lundell T."/>
            <person name="Martin R."/>
            <person name="McLaughlin D.J."/>
            <person name="Morgenstern I."/>
            <person name="Morin E."/>
            <person name="Murat C."/>
            <person name="Nagy L.G."/>
            <person name="Nolan M."/>
            <person name="Ohm R.A."/>
            <person name="Patyshakuliyeva A."/>
            <person name="Rokas A."/>
            <person name="Ruiz-Duenas F.J."/>
            <person name="Sabat G."/>
            <person name="Salamov A."/>
            <person name="Samejima M."/>
            <person name="Schmutz J."/>
            <person name="Slot J.C."/>
            <person name="St John F."/>
            <person name="Stenlid J."/>
            <person name="Sun H."/>
            <person name="Sun S."/>
            <person name="Syed K."/>
            <person name="Tsang A."/>
            <person name="Wiebenga A."/>
            <person name="Young D."/>
            <person name="Pisabarro A."/>
            <person name="Eastwood D.C."/>
            <person name="Martin F."/>
            <person name="Cullen D."/>
            <person name="Grigoriev I.V."/>
            <person name="Hibbett D.S."/>
        </authorList>
    </citation>
    <scope>NUCLEOTIDE SEQUENCE</scope>
    <source>
        <strain evidence="7">FP-58527</strain>
    </source>
</reference>
<feature type="compositionally biased region" description="Polar residues" evidence="3">
    <location>
        <begin position="14"/>
        <end position="23"/>
    </location>
</feature>
<feature type="region of interest" description="Disordered" evidence="3">
    <location>
        <begin position="1"/>
        <end position="65"/>
    </location>
</feature>
<keyword evidence="7" id="KW-1185">Reference proteome</keyword>
<dbReference type="eggNOG" id="KOG2504">
    <property type="taxonomic scope" value="Eukaryota"/>
</dbReference>
<keyword evidence="4" id="KW-0812">Transmembrane</keyword>
<protein>
    <recommendedName>
        <fullName evidence="5">Major facilitator superfamily (MFS) profile domain-containing protein</fullName>
    </recommendedName>
</protein>
<evidence type="ECO:0000313" key="7">
    <source>
        <dbReference type="Proteomes" id="UP000015241"/>
    </source>
</evidence>
<feature type="transmembrane region" description="Helical" evidence="4">
    <location>
        <begin position="235"/>
        <end position="255"/>
    </location>
</feature>
<dbReference type="Proteomes" id="UP000015241">
    <property type="component" value="Unassembled WGS sequence"/>
</dbReference>
<sequence>MQSSMFGPVAAQVAQASTEGTNQRTRSSSIDRSTIRGTGENVEEKSVEVVDKEDEGVSEEEYEPHELTAPDGGLRAWLVALGVGCGIGSTFGFVNAWGVFQAYYETTVLPTTSPSTIAWIGSVQYALVFIPGIVFGRMFDKGYFKGPLLCASALLVTGTFLIAECTEFWQFMLCQGIAVGLACGAIFGPTMGILPHWFKRKLGIAYGLTATGSSLGGVIFPIAVRNLIDEVGFKWTMRIIGFILLFLLGICNATTERRLPPKKGLGPAINLRAFKSPAYSFYCAAAFMNFLGLYTVLTYINISAEGTKVPANLTFYLLPIANAGSMFGRICGGFLADKYGPLNVITPANVVAAVMTYAWPFANDTGGFIVIAIIYGFSSGVFVSLLAPPIVHMGEIKDVGTRVGMAFTLLALGAVAGPPISGAIQTATDGYKAVGYYAGSAVIFASILLCISRYYVLGRKWVGKC</sequence>
<feature type="transmembrane region" description="Helical" evidence="4">
    <location>
        <begin position="314"/>
        <end position="335"/>
    </location>
</feature>
<dbReference type="SUPFAM" id="SSF103473">
    <property type="entry name" value="MFS general substrate transporter"/>
    <property type="match status" value="1"/>
</dbReference>
<feature type="transmembrane region" description="Helical" evidence="4">
    <location>
        <begin position="436"/>
        <end position="456"/>
    </location>
</feature>
<dbReference type="CDD" id="cd17352">
    <property type="entry name" value="MFS_MCT_SLC16"/>
    <property type="match status" value="1"/>
</dbReference>
<name>S8ED63_FOMSC</name>
<dbReference type="PANTHER" id="PTHR11360">
    <property type="entry name" value="MONOCARBOXYLATE TRANSPORTER"/>
    <property type="match status" value="1"/>
</dbReference>
<evidence type="ECO:0000313" key="6">
    <source>
        <dbReference type="EMBL" id="EPT01154.1"/>
    </source>
</evidence>
<keyword evidence="4" id="KW-1133">Transmembrane helix</keyword>
<feature type="domain" description="Major facilitator superfamily (MFS) profile" evidence="5">
    <location>
        <begin position="278"/>
        <end position="465"/>
    </location>
</feature>
<comment type="subcellular location">
    <subcellularLocation>
        <location evidence="1">Membrane</location>
        <topology evidence="1">Multi-pass membrane protein</topology>
    </subcellularLocation>
</comment>
<organism evidence="6 7">
    <name type="scientific">Fomitopsis schrenkii</name>
    <name type="common">Brown rot fungus</name>
    <dbReference type="NCBI Taxonomy" id="2126942"/>
    <lineage>
        <taxon>Eukaryota</taxon>
        <taxon>Fungi</taxon>
        <taxon>Dikarya</taxon>
        <taxon>Basidiomycota</taxon>
        <taxon>Agaricomycotina</taxon>
        <taxon>Agaricomycetes</taxon>
        <taxon>Polyporales</taxon>
        <taxon>Fomitopsis</taxon>
    </lineage>
</organism>
<evidence type="ECO:0000256" key="1">
    <source>
        <dbReference type="ARBA" id="ARBA00004141"/>
    </source>
</evidence>
<proteinExistence type="inferred from homology"/>
<comment type="similarity">
    <text evidence="2">Belongs to the major facilitator superfamily. Monocarboxylate porter (TC 2.A.1.13) family.</text>
</comment>